<gene>
    <name evidence="3" type="ORF">F0U60_16485</name>
</gene>
<keyword evidence="4" id="KW-1185">Reference proteome</keyword>
<evidence type="ECO:0000313" key="4">
    <source>
        <dbReference type="Proteomes" id="UP001611383"/>
    </source>
</evidence>
<proteinExistence type="predicted"/>
<feature type="transmembrane region" description="Helical" evidence="2">
    <location>
        <begin position="104"/>
        <end position="125"/>
    </location>
</feature>
<keyword evidence="2" id="KW-1133">Transmembrane helix</keyword>
<name>A0ABY9XAK9_9BACT</name>
<keyword evidence="2" id="KW-0472">Membrane</keyword>
<feature type="compositionally biased region" description="Low complexity" evidence="1">
    <location>
        <begin position="244"/>
        <end position="253"/>
    </location>
</feature>
<feature type="transmembrane region" description="Helical" evidence="2">
    <location>
        <begin position="79"/>
        <end position="98"/>
    </location>
</feature>
<protein>
    <recommendedName>
        <fullName evidence="5">Lipoprotein</fullName>
    </recommendedName>
</protein>
<evidence type="ECO:0000313" key="3">
    <source>
        <dbReference type="EMBL" id="WNG52430.1"/>
    </source>
</evidence>
<organism evidence="3 4">
    <name type="scientific">Archangium minus</name>
    <dbReference type="NCBI Taxonomy" id="83450"/>
    <lineage>
        <taxon>Bacteria</taxon>
        <taxon>Pseudomonadati</taxon>
        <taxon>Myxococcota</taxon>
        <taxon>Myxococcia</taxon>
        <taxon>Myxococcales</taxon>
        <taxon>Cystobacterineae</taxon>
        <taxon>Archangiaceae</taxon>
        <taxon>Archangium</taxon>
    </lineage>
</organism>
<keyword evidence="2" id="KW-0812">Transmembrane</keyword>
<reference evidence="3 4" key="1">
    <citation type="submission" date="2019-08" db="EMBL/GenBank/DDBJ databases">
        <title>Archangium and Cystobacter genomes.</title>
        <authorList>
            <person name="Chen I.-C.K."/>
            <person name="Wielgoss S."/>
        </authorList>
    </citation>
    <scope>NUCLEOTIDE SEQUENCE [LARGE SCALE GENOMIC DNA]</scope>
    <source>
        <strain evidence="3 4">Cbm 6</strain>
    </source>
</reference>
<evidence type="ECO:0008006" key="5">
    <source>
        <dbReference type="Google" id="ProtNLM"/>
    </source>
</evidence>
<feature type="compositionally biased region" description="Basic and acidic residues" evidence="1">
    <location>
        <begin position="265"/>
        <end position="274"/>
    </location>
</feature>
<evidence type="ECO:0000256" key="1">
    <source>
        <dbReference type="SAM" id="MobiDB-lite"/>
    </source>
</evidence>
<dbReference type="EMBL" id="CP043494">
    <property type="protein sequence ID" value="WNG52430.1"/>
    <property type="molecule type" value="Genomic_DNA"/>
</dbReference>
<dbReference type="Proteomes" id="UP001611383">
    <property type="component" value="Chromosome"/>
</dbReference>
<evidence type="ECO:0000256" key="2">
    <source>
        <dbReference type="SAM" id="Phobius"/>
    </source>
</evidence>
<feature type="region of interest" description="Disordered" evidence="1">
    <location>
        <begin position="244"/>
        <end position="280"/>
    </location>
</feature>
<sequence length="399" mass="43488">MLPEEQWGAVKLEPQAEAELRARYERFCIVRGGGDCLGLFEDGPYLRSDDRSTLALALAFGSVLDETYAALGREVSPKALLTSILWMASFYFGLWLLPEPVTKGVAAVLTVALVAWLGIDTVWGLMDGWAELVMKARVATTFDELREAGAGFAKVLGTDAARAMIIAVTALSGRTLAEVGPALRSLPSFRLAQVQLAGQGAPTWVVVRLEQVQAVAASAEGALAVTVGPEGALAGAMMSRNSAVSASSSGSPANEVYRHRGGNRQVERNGERWHLPRGVSANDLPASDPLGDQLQAAARQVASRWGPQFLKAKEERAIERMLQRGLVHRANLLERQARGRWVEAELQKLFPSLDWKRRGVDVVGPAGQKYHYELLSGTESNFELHGRRMATTFFRMIFF</sequence>
<accession>A0ABY9XAK9</accession>